<dbReference type="KEGG" id="rpc:RPC_1156"/>
<evidence type="ECO:0000313" key="15">
    <source>
        <dbReference type="EMBL" id="ABD86719.1"/>
    </source>
</evidence>
<dbReference type="Pfam" id="PF02771">
    <property type="entry name" value="Acyl-CoA_dh_N"/>
    <property type="match status" value="1"/>
</dbReference>
<dbReference type="PANTHER" id="PTHR42803:SF1">
    <property type="entry name" value="BROAD-SPECIFICITY LINEAR ACYL-COA DEHYDROGENASE FADE5"/>
    <property type="match status" value="1"/>
</dbReference>
<comment type="catalytic activity">
    <reaction evidence="6">
        <text>3-(methylsulfanyl)propanoyl-CoA + oxidized [electron-transfer flavoprotein] + H(+) = 3-(methylsulfanyl)acryloyl-CoA + reduced [electron-transfer flavoprotein]</text>
        <dbReference type="Rhea" id="RHEA:52612"/>
        <dbReference type="Rhea" id="RHEA-COMP:10685"/>
        <dbReference type="Rhea" id="RHEA-COMP:10686"/>
        <dbReference type="ChEBI" id="CHEBI:15378"/>
        <dbReference type="ChEBI" id="CHEBI:57692"/>
        <dbReference type="ChEBI" id="CHEBI:58307"/>
        <dbReference type="ChEBI" id="CHEBI:82815"/>
        <dbReference type="ChEBI" id="CHEBI:84994"/>
        <dbReference type="EC" id="1.3.99.41"/>
    </reaction>
    <physiologicalReaction direction="left-to-right" evidence="6">
        <dbReference type="Rhea" id="RHEA:52613"/>
    </physiologicalReaction>
</comment>
<dbReference type="InterPro" id="IPR036250">
    <property type="entry name" value="AcylCo_DH-like_C"/>
</dbReference>
<dbReference type="GO" id="GO:0050660">
    <property type="term" value="F:flavin adenine dinucleotide binding"/>
    <property type="evidence" value="ECO:0007669"/>
    <property type="project" value="InterPro"/>
</dbReference>
<dbReference type="HOGENOM" id="CLU_018204_12_2_5"/>
<dbReference type="InterPro" id="IPR009100">
    <property type="entry name" value="AcylCoA_DH/oxidase_NM_dom_sf"/>
</dbReference>
<comment type="similarity">
    <text evidence="2 10">Belongs to the acyl-CoA dehydrogenase family.</text>
</comment>
<evidence type="ECO:0000259" key="13">
    <source>
        <dbReference type="Pfam" id="PF02771"/>
    </source>
</evidence>
<dbReference type="Gene3D" id="1.10.540.10">
    <property type="entry name" value="Acyl-CoA dehydrogenase/oxidase, N-terminal domain"/>
    <property type="match status" value="1"/>
</dbReference>
<accession>Q21A67</accession>
<reference evidence="15" key="1">
    <citation type="submission" date="2006-03" db="EMBL/GenBank/DDBJ databases">
        <title>Complete sequence of Rhodopseudomonas palustris BisB18.</title>
        <authorList>
            <consortium name="US DOE Joint Genome Institute"/>
            <person name="Copeland A."/>
            <person name="Lucas S."/>
            <person name="Lapidus A."/>
            <person name="Barry K."/>
            <person name="Detter J.C."/>
            <person name="Glavina del Rio T."/>
            <person name="Hammon N."/>
            <person name="Israni S."/>
            <person name="Dalin E."/>
            <person name="Tice H."/>
            <person name="Pitluck S."/>
            <person name="Chain P."/>
            <person name="Malfatti S."/>
            <person name="Shin M."/>
            <person name="Vergez L."/>
            <person name="Schmutz J."/>
            <person name="Larimer F."/>
            <person name="Land M."/>
            <person name="Hauser L."/>
            <person name="Pelletier D.A."/>
            <person name="Kyrpides N."/>
            <person name="Anderson I."/>
            <person name="Oda Y."/>
            <person name="Harwood C.S."/>
            <person name="Richardson P."/>
        </authorList>
    </citation>
    <scope>NUCLEOTIDE SEQUENCE [LARGE SCALE GENOMIC DNA]</scope>
    <source>
        <strain evidence="15">BisB18</strain>
    </source>
</reference>
<evidence type="ECO:0000256" key="4">
    <source>
        <dbReference type="ARBA" id="ARBA00022827"/>
    </source>
</evidence>
<evidence type="ECO:0000256" key="6">
    <source>
        <dbReference type="ARBA" id="ARBA00051388"/>
    </source>
</evidence>
<dbReference type="Pfam" id="PF00441">
    <property type="entry name" value="Acyl-CoA_dh_1"/>
    <property type="match status" value="1"/>
</dbReference>
<keyword evidence="5 10" id="KW-0560">Oxidoreductase</keyword>
<dbReference type="PANTHER" id="PTHR42803">
    <property type="entry name" value="ACYL-COA DEHYDROGENASE"/>
    <property type="match status" value="1"/>
</dbReference>
<name>Q21A67_RHOPB</name>
<dbReference type="Gene3D" id="1.20.140.10">
    <property type="entry name" value="Butyryl-CoA Dehydrogenase, subunit A, domain 3"/>
    <property type="match status" value="1"/>
</dbReference>
<protein>
    <recommendedName>
        <fullName evidence="9">3-methylmercaptopropionyl-CoA dehydrogenase</fullName>
        <ecNumber evidence="8">1.3.99.41</ecNumber>
    </recommendedName>
</protein>
<dbReference type="InterPro" id="IPR037069">
    <property type="entry name" value="AcylCoA_DH/ox_N_sf"/>
</dbReference>
<evidence type="ECO:0000256" key="3">
    <source>
        <dbReference type="ARBA" id="ARBA00022630"/>
    </source>
</evidence>
<dbReference type="SMR" id="Q21A67"/>
<organism evidence="15">
    <name type="scientific">Rhodopseudomonas palustris (strain BisB18)</name>
    <dbReference type="NCBI Taxonomy" id="316056"/>
    <lineage>
        <taxon>Bacteria</taxon>
        <taxon>Pseudomonadati</taxon>
        <taxon>Pseudomonadota</taxon>
        <taxon>Alphaproteobacteria</taxon>
        <taxon>Hyphomicrobiales</taxon>
        <taxon>Nitrobacteraceae</taxon>
        <taxon>Rhodopseudomonas</taxon>
    </lineage>
</organism>
<sequence length="615" mass="65166">MRAGRFRGKTAACANRPRSETRMTYRAPINDMLLALNHGAGLNAAVIAGHYGDYDSEITAAVLEEAGRFASDVLAPLNRVGDEHGIKLQHGKVTTAPGWPDAYQRWIAAGWNAVSGDEAFGGQGLPLALNAACTEIWAASNVAFGLCPLLTLSAIEALDAHGSDALKKIYLEKLVSGEWPGTMQLTEPQAGSDVGALRSRAERYGDGSYRIIGSKIFITYGDHDMTDNIVHFVLARLPDAPPGTKGISLFLIPKFLVNADGSLGERNDIYPTGIEHKLGMHAAPTCTMTIGDHGGAVGYLVGEENRGMQCMFTMMNQARLAVGLEGVGIADRAYQQALAFAQDRKQGRAIGEKPSKSDPIIVHPDVKRMLLQMRAMTAAARTICYATAVAIDIANRSDDPAIKAAAATRAALLTPIAKAYATDIGNEVASLGVQVHGGMGFIEETGAAQHFRDARITPIYEGTNGIQAIDLVTRKLAPNGGEAVWALISELSATVDEVEASNDPSFGTTGAKLREALAALERASKWLLERVVSAPNDALAGATPYLRLFGVTLGGCVLAKEALAARDIDGLGDPQRYVTQARFFAENVTVQATALERTVTEGFGALRGADAVLLA</sequence>
<dbReference type="InterPro" id="IPR006091">
    <property type="entry name" value="Acyl-CoA_Oxase/DH_mid-dom"/>
</dbReference>
<keyword evidence="4 10" id="KW-0274">FAD</keyword>
<comment type="function">
    <text evidence="7">Involved in the assimilation of dimethylsulphoniopropionate (DMSP), an important compound in the fixation of carbon in marine phytoplankton, by mediating the conversion of 3-(methylthio)propanoyl-CoA (MMPA-CoA) to 3-(methylthio)acryloyl-CoA (MTA-CoA).</text>
</comment>
<dbReference type="EMBL" id="CP000301">
    <property type="protein sequence ID" value="ABD86719.1"/>
    <property type="molecule type" value="Genomic_DNA"/>
</dbReference>
<comment type="cofactor">
    <cofactor evidence="1 10">
        <name>FAD</name>
        <dbReference type="ChEBI" id="CHEBI:57692"/>
    </cofactor>
</comment>
<evidence type="ECO:0000256" key="10">
    <source>
        <dbReference type="RuleBase" id="RU362125"/>
    </source>
</evidence>
<feature type="domain" description="Acyl-CoA oxidase/dehydrogenase middle" evidence="12">
    <location>
        <begin position="183"/>
        <end position="290"/>
    </location>
</feature>
<evidence type="ECO:0000259" key="12">
    <source>
        <dbReference type="Pfam" id="PF02770"/>
    </source>
</evidence>
<feature type="domain" description="Acetyl-CoA dehydrogenase-like C-terminal" evidence="14">
    <location>
        <begin position="489"/>
        <end position="602"/>
    </location>
</feature>
<dbReference type="AlphaFoldDB" id="Q21A67"/>
<dbReference type="InterPro" id="IPR009075">
    <property type="entry name" value="AcylCo_DH/oxidase_C"/>
</dbReference>
<dbReference type="GO" id="GO:0016627">
    <property type="term" value="F:oxidoreductase activity, acting on the CH-CH group of donors"/>
    <property type="evidence" value="ECO:0007669"/>
    <property type="project" value="InterPro"/>
</dbReference>
<evidence type="ECO:0000256" key="1">
    <source>
        <dbReference type="ARBA" id="ARBA00001974"/>
    </source>
</evidence>
<evidence type="ECO:0000256" key="5">
    <source>
        <dbReference type="ARBA" id="ARBA00023002"/>
    </source>
</evidence>
<dbReference type="Pfam" id="PF12806">
    <property type="entry name" value="Acyl-CoA_dh_C"/>
    <property type="match status" value="1"/>
</dbReference>
<dbReference type="SUPFAM" id="SSF47203">
    <property type="entry name" value="Acyl-CoA dehydrogenase C-terminal domain-like"/>
    <property type="match status" value="1"/>
</dbReference>
<dbReference type="SUPFAM" id="SSF56645">
    <property type="entry name" value="Acyl-CoA dehydrogenase NM domain-like"/>
    <property type="match status" value="1"/>
</dbReference>
<evidence type="ECO:0000256" key="9">
    <source>
        <dbReference type="ARBA" id="ARBA00069043"/>
    </source>
</evidence>
<feature type="domain" description="Acyl-CoA dehydrogenase/oxidase C-terminal" evidence="11">
    <location>
        <begin position="305"/>
        <end position="471"/>
    </location>
</feature>
<dbReference type="Gene3D" id="2.40.110.10">
    <property type="entry name" value="Butyryl-CoA Dehydrogenase, subunit A, domain 2"/>
    <property type="match status" value="1"/>
</dbReference>
<gene>
    <name evidence="15" type="ordered locus">RPC_1156</name>
</gene>
<dbReference type="InterPro" id="IPR025878">
    <property type="entry name" value="Acyl-CoA_dh-like_C_dom"/>
</dbReference>
<evidence type="ECO:0000256" key="7">
    <source>
        <dbReference type="ARBA" id="ARBA00058683"/>
    </source>
</evidence>
<dbReference type="InterPro" id="IPR052166">
    <property type="entry name" value="Diverse_Acyl-CoA_DH"/>
</dbReference>
<evidence type="ECO:0000256" key="8">
    <source>
        <dbReference type="ARBA" id="ARBA00066694"/>
    </source>
</evidence>
<dbReference type="FunFam" id="2.40.110.10:FF:000031">
    <property type="entry name" value="Acyl-CoA dehydrogenase, putative"/>
    <property type="match status" value="1"/>
</dbReference>
<dbReference type="EC" id="1.3.99.41" evidence="8"/>
<proteinExistence type="inferred from homology"/>
<dbReference type="InterPro" id="IPR046373">
    <property type="entry name" value="Acyl-CoA_Oxase/DH_mid-dom_sf"/>
</dbReference>
<dbReference type="eggNOG" id="COG1960">
    <property type="taxonomic scope" value="Bacteria"/>
</dbReference>
<evidence type="ECO:0000259" key="11">
    <source>
        <dbReference type="Pfam" id="PF00441"/>
    </source>
</evidence>
<dbReference type="InterPro" id="IPR013786">
    <property type="entry name" value="AcylCoA_DH/ox_N"/>
</dbReference>
<feature type="domain" description="Acyl-CoA dehydrogenase/oxidase N-terminal" evidence="13">
    <location>
        <begin position="61"/>
        <end position="178"/>
    </location>
</feature>
<evidence type="ECO:0000256" key="2">
    <source>
        <dbReference type="ARBA" id="ARBA00009347"/>
    </source>
</evidence>
<evidence type="ECO:0000259" key="14">
    <source>
        <dbReference type="Pfam" id="PF12806"/>
    </source>
</evidence>
<dbReference type="Pfam" id="PF02770">
    <property type="entry name" value="Acyl-CoA_dh_M"/>
    <property type="match status" value="1"/>
</dbReference>
<dbReference type="STRING" id="316056.RPC_1156"/>
<keyword evidence="3 10" id="KW-0285">Flavoprotein</keyword>